<organism evidence="1 2">
    <name type="scientific">Streptomyces laurentii</name>
    <dbReference type="NCBI Taxonomy" id="39478"/>
    <lineage>
        <taxon>Bacteria</taxon>
        <taxon>Bacillati</taxon>
        <taxon>Actinomycetota</taxon>
        <taxon>Actinomycetes</taxon>
        <taxon>Kitasatosporales</taxon>
        <taxon>Streptomycetaceae</taxon>
        <taxon>Streptomyces</taxon>
    </lineage>
</organism>
<proteinExistence type="predicted"/>
<accession>A0A169PI14</accession>
<gene>
    <name evidence="1" type="ORF">SLA_7046</name>
</gene>
<name>A0A169PI14_STRLU</name>
<evidence type="ECO:0000313" key="1">
    <source>
        <dbReference type="EMBL" id="BAU87912.1"/>
    </source>
</evidence>
<dbReference type="EMBL" id="AP017424">
    <property type="protein sequence ID" value="BAU87912.1"/>
    <property type="molecule type" value="Genomic_DNA"/>
</dbReference>
<dbReference type="AlphaFoldDB" id="A0A169PI14"/>
<protein>
    <submittedName>
        <fullName evidence="1">Protein SAML0235</fullName>
    </submittedName>
</protein>
<dbReference type="Proteomes" id="UP000217676">
    <property type="component" value="Chromosome"/>
</dbReference>
<dbReference type="KEGG" id="slau:SLA_7046"/>
<evidence type="ECO:0000313" key="2">
    <source>
        <dbReference type="Proteomes" id="UP000217676"/>
    </source>
</evidence>
<sequence length="186" mass="18716">MTARLLPDALVIGAAPAKAALLQQRAQLGAGELGGLFGGGGRCQHGAGDAAADPFAFALKGSEVTGEVFAQVRAEFIAGLGPVPYGILLGAGEDGDCSGELAVVRQRPVRGPVRAQDVPEHHGVEVVGLLAGDRVAVAVTGGGHRVDGVNRPAGCAEACHEKSAGGLDRDRDWGVHGVAVGGEEFE</sequence>
<keyword evidence="2" id="KW-1185">Reference proteome</keyword>
<reference evidence="1 2" key="1">
    <citation type="journal article" date="2016" name="Genome Announc.">
        <title>Complete Genome Sequence of Thiostrepton-Producing Streptomyces laurentii ATCC 31255.</title>
        <authorList>
            <person name="Doi K."/>
            <person name="Fujino Y."/>
            <person name="Nagayoshi Y."/>
            <person name="Ohshima T."/>
            <person name="Ogata S."/>
        </authorList>
    </citation>
    <scope>NUCLEOTIDE SEQUENCE [LARGE SCALE GENOMIC DNA]</scope>
    <source>
        <strain evidence="1 2">ATCC 31255</strain>
    </source>
</reference>